<evidence type="ECO:0000256" key="5">
    <source>
        <dbReference type="ARBA" id="ARBA00022801"/>
    </source>
</evidence>
<keyword evidence="7" id="KW-1015">Disulfide bond</keyword>
<protein>
    <submittedName>
        <fullName evidence="9">Tannase/feruloyl esterase family alpha/beta hydrolase</fullName>
    </submittedName>
</protein>
<comment type="similarity">
    <text evidence="1">Belongs to the tannase family.</text>
</comment>
<sequence length="589" mass="62698">MNTKRKEYARFGRRGAAALLAGTAFGIAPTMARAADCAALAGVTLPGSYGTVTDATLVPAGNFAAPTGGSYDIPAPVCRVQATLRPSPDSDIKVEVWLPQGGAWNGRYLGTGNGGYAGAISYGALANGVQLGFATANTDMGTAPATSLNGQPLIGRPEKWIDWGYRATHLMTVAGKEVLQAHYGQGSQYSYFSGCSTGGSQALHEAQQFPEDYDGILAGAPANNRTHLHTDILWDFDVTHRTPDSLIPQDKLALMTKAVLGACAVRSGGLPNDPYLTDPRLCRWDPGELQCAEDASDTSQCLLPAQVEAARLIYDGPRNPRTGRLIYAGPKRGSESGSTFDWAALQGITVPSDIPQFSGLFYWAFGPNWDWRSFDYDRDMGLLDDLLAAVLNANDPNLSRFSDRGGKLIGFHGYSDALVPTQDFISYYERVVAHDRGKEEVPAASIGGDLISGVIQGPDSPADDDSGASQKTGQYFRLFLAPGMGHCSGGPGPNQFGNVQPAAVPADPEHNLLLSLQRWVEQGVAPRRVTATKFVGDLPASGIAATRTLCPYPRVARYSGQGDTNDAANFTCVRASRTDNPTPAPEYLR</sequence>
<comment type="caution">
    <text evidence="9">The sequence shown here is derived from an EMBL/GenBank/DDBJ whole genome shotgun (WGS) entry which is preliminary data.</text>
</comment>
<keyword evidence="4 8" id="KW-0732">Signal</keyword>
<dbReference type="Pfam" id="PF07519">
    <property type="entry name" value="Tannase"/>
    <property type="match status" value="1"/>
</dbReference>
<evidence type="ECO:0000313" key="9">
    <source>
        <dbReference type="EMBL" id="TDH58422.1"/>
    </source>
</evidence>
<keyword evidence="5 9" id="KW-0378">Hydrolase</keyword>
<dbReference type="InterPro" id="IPR011118">
    <property type="entry name" value="Tannase/feruloyl_esterase"/>
</dbReference>
<dbReference type="EMBL" id="SMSJ01000122">
    <property type="protein sequence ID" value="TDH58422.1"/>
    <property type="molecule type" value="Genomic_DNA"/>
</dbReference>
<dbReference type="AlphaFoldDB" id="A0A4R5Q6C4"/>
<keyword evidence="10" id="KW-1185">Reference proteome</keyword>
<name>A0A4R5Q6C4_9PROT</name>
<dbReference type="GO" id="GO:0052689">
    <property type="term" value="F:carboxylic ester hydrolase activity"/>
    <property type="evidence" value="ECO:0007669"/>
    <property type="project" value="UniProtKB-KW"/>
</dbReference>
<accession>A0A4R5Q6C4</accession>
<evidence type="ECO:0000256" key="2">
    <source>
        <dbReference type="ARBA" id="ARBA00022487"/>
    </source>
</evidence>
<evidence type="ECO:0000256" key="1">
    <source>
        <dbReference type="ARBA" id="ARBA00006249"/>
    </source>
</evidence>
<dbReference type="SUPFAM" id="SSF53474">
    <property type="entry name" value="alpha/beta-Hydrolases"/>
    <property type="match status" value="1"/>
</dbReference>
<reference evidence="9 10" key="1">
    <citation type="journal article" date="2016" name="J. Microbiol.">
        <title>Dankookia rubra gen. nov., sp. nov., an alphaproteobacterium isolated from sediment of a shallow stream.</title>
        <authorList>
            <person name="Kim W.H."/>
            <person name="Kim D.H."/>
            <person name="Kang K."/>
            <person name="Ahn T.Y."/>
        </authorList>
    </citation>
    <scope>NUCLEOTIDE SEQUENCE [LARGE SCALE GENOMIC DNA]</scope>
    <source>
        <strain evidence="9 10">JCM30602</strain>
    </source>
</reference>
<evidence type="ECO:0000256" key="6">
    <source>
        <dbReference type="ARBA" id="ARBA00022837"/>
    </source>
</evidence>
<keyword evidence="2" id="KW-0719">Serine esterase</keyword>
<dbReference type="PANTHER" id="PTHR33938">
    <property type="entry name" value="FERULOYL ESTERASE B-RELATED"/>
    <property type="match status" value="1"/>
</dbReference>
<keyword evidence="6" id="KW-0106">Calcium</keyword>
<dbReference type="OrthoDB" id="7197884at2"/>
<evidence type="ECO:0000313" key="10">
    <source>
        <dbReference type="Proteomes" id="UP000295096"/>
    </source>
</evidence>
<proteinExistence type="inferred from homology"/>
<keyword evidence="3" id="KW-0479">Metal-binding</keyword>
<evidence type="ECO:0000256" key="4">
    <source>
        <dbReference type="ARBA" id="ARBA00022729"/>
    </source>
</evidence>
<dbReference type="InterPro" id="IPR029058">
    <property type="entry name" value="AB_hydrolase_fold"/>
</dbReference>
<organism evidence="9 10">
    <name type="scientific">Dankookia rubra</name>
    <dbReference type="NCBI Taxonomy" id="1442381"/>
    <lineage>
        <taxon>Bacteria</taxon>
        <taxon>Pseudomonadati</taxon>
        <taxon>Pseudomonadota</taxon>
        <taxon>Alphaproteobacteria</taxon>
        <taxon>Acetobacterales</taxon>
        <taxon>Roseomonadaceae</taxon>
        <taxon>Dankookia</taxon>
    </lineage>
</organism>
<dbReference type="Proteomes" id="UP000295096">
    <property type="component" value="Unassembled WGS sequence"/>
</dbReference>
<evidence type="ECO:0000256" key="3">
    <source>
        <dbReference type="ARBA" id="ARBA00022723"/>
    </source>
</evidence>
<dbReference type="PANTHER" id="PTHR33938:SF15">
    <property type="entry name" value="FERULOYL ESTERASE B-RELATED"/>
    <property type="match status" value="1"/>
</dbReference>
<evidence type="ECO:0000256" key="7">
    <source>
        <dbReference type="ARBA" id="ARBA00023157"/>
    </source>
</evidence>
<gene>
    <name evidence="9" type="ORF">E2C06_32635</name>
</gene>
<evidence type="ECO:0000256" key="8">
    <source>
        <dbReference type="SAM" id="SignalP"/>
    </source>
</evidence>
<feature type="signal peptide" evidence="8">
    <location>
        <begin position="1"/>
        <end position="34"/>
    </location>
</feature>
<feature type="chain" id="PRO_5020465956" evidence="8">
    <location>
        <begin position="35"/>
        <end position="589"/>
    </location>
</feature>
<dbReference type="GO" id="GO:0046872">
    <property type="term" value="F:metal ion binding"/>
    <property type="evidence" value="ECO:0007669"/>
    <property type="project" value="UniProtKB-KW"/>
</dbReference>